<dbReference type="Gene3D" id="3.20.20.140">
    <property type="entry name" value="Metal-dependent hydrolases"/>
    <property type="match status" value="1"/>
</dbReference>
<dbReference type="Proteomes" id="UP000011513">
    <property type="component" value="Unassembled WGS sequence"/>
</dbReference>
<dbReference type="PANTHER" id="PTHR43135">
    <property type="entry name" value="ALPHA-D-RIBOSE 1-METHYLPHOSPHONATE 5-TRIPHOSPHATE DIPHOSPHATASE"/>
    <property type="match status" value="1"/>
</dbReference>
<sequence>MDADRLVFAGGRVADVDGTRRADVVVDGDGRIVAVGADAADSADAVGESGDAAVETVDADGKVVAPGLVDSHVHLMMDGRPDVATVDAESAEMLSYRAAANLRENVEAGVTTVRDLGAPGSLALDAGRAVEEGVLPGPRVVACGQNVVMTGGHGHWFGREADGTDEVRKAVREQLKRGAGVVKCMATGGVLTEGAVTGAPELTEAELTALVDAASPKGVPTAAHAHGKDGIENAVRAGITSVEHGTFMDAETADMMAREGTYWVPTASALEGIVENGVEAGIPEQAVEKAEDAQERFERAWEHALEAGVTIAMGTDAGTPFNFHGENALREMELLVEYGLTAAEALEAATVTAAELLGVGDVGRVAEGQRADLLVLDADPNEDVTAWRDADAVYRDGDRVA</sequence>
<dbReference type="OrthoDB" id="24954at2157"/>
<dbReference type="PATRIC" id="fig|1227487.5.peg.363"/>
<dbReference type="SUPFAM" id="SSF51556">
    <property type="entry name" value="Metallo-dependent hydrolases"/>
    <property type="match status" value="1"/>
</dbReference>
<dbReference type="PANTHER" id="PTHR43135:SF3">
    <property type="entry name" value="ALPHA-D-RIBOSE 1-METHYLPHOSPHONATE 5-TRIPHOSPHATE DIPHOSPHATASE"/>
    <property type="match status" value="1"/>
</dbReference>
<dbReference type="InterPro" id="IPR032466">
    <property type="entry name" value="Metal_Hydrolase"/>
</dbReference>
<dbReference type="Gene3D" id="2.30.40.10">
    <property type="entry name" value="Urease, subunit C, domain 1"/>
    <property type="match status" value="1"/>
</dbReference>
<proteinExistence type="predicted"/>
<dbReference type="Pfam" id="PF01979">
    <property type="entry name" value="Amidohydro_1"/>
    <property type="match status" value="1"/>
</dbReference>
<comment type="caution">
    <text evidence="2">The sequence shown here is derived from an EMBL/GenBank/DDBJ whole genome shotgun (WGS) entry which is preliminary data.</text>
</comment>
<protein>
    <submittedName>
        <fullName evidence="2">Amidohydrolase</fullName>
    </submittedName>
</protein>
<keyword evidence="2" id="KW-0378">Hydrolase</keyword>
<evidence type="ECO:0000313" key="3">
    <source>
        <dbReference type="Proteomes" id="UP000011513"/>
    </source>
</evidence>
<evidence type="ECO:0000259" key="1">
    <source>
        <dbReference type="Pfam" id="PF01979"/>
    </source>
</evidence>
<dbReference type="InterPro" id="IPR057744">
    <property type="entry name" value="OTAase-like"/>
</dbReference>
<reference evidence="2 3" key="1">
    <citation type="journal article" date="2014" name="PLoS Genet.">
        <title>Phylogenetically driven sequencing of extremely halophilic archaea reveals strategies for static and dynamic osmo-response.</title>
        <authorList>
            <person name="Becker E.A."/>
            <person name="Seitzer P.M."/>
            <person name="Tritt A."/>
            <person name="Larsen D."/>
            <person name="Krusor M."/>
            <person name="Yao A.I."/>
            <person name="Wu D."/>
            <person name="Madern D."/>
            <person name="Eisen J.A."/>
            <person name="Darling A.E."/>
            <person name="Facciotti M.T."/>
        </authorList>
    </citation>
    <scope>NUCLEOTIDE SEQUENCE [LARGE SCALE GENOMIC DNA]</scope>
    <source>
        <strain evidence="2 3">JCM 14848</strain>
    </source>
</reference>
<name>M0DG04_HALPD</name>
<dbReference type="CDD" id="cd01299">
    <property type="entry name" value="Met_dep_hydrolase_A"/>
    <property type="match status" value="1"/>
</dbReference>
<evidence type="ECO:0000313" key="2">
    <source>
        <dbReference type="EMBL" id="ELZ34395.1"/>
    </source>
</evidence>
<dbReference type="RefSeq" id="WP_008383362.1">
    <property type="nucleotide sequence ID" value="NZ_AOIV01000004.1"/>
</dbReference>
<organism evidence="2 3">
    <name type="scientific">Halogeometricum pallidum JCM 14848</name>
    <dbReference type="NCBI Taxonomy" id="1227487"/>
    <lineage>
        <taxon>Archaea</taxon>
        <taxon>Methanobacteriati</taxon>
        <taxon>Methanobacteriota</taxon>
        <taxon>Stenosarchaea group</taxon>
        <taxon>Halobacteria</taxon>
        <taxon>Halobacteriales</taxon>
        <taxon>Haloferacaceae</taxon>
        <taxon>Halogeometricum</taxon>
    </lineage>
</organism>
<dbReference type="EMBL" id="AOIV01000004">
    <property type="protein sequence ID" value="ELZ34395.1"/>
    <property type="molecule type" value="Genomic_DNA"/>
</dbReference>
<dbReference type="AlphaFoldDB" id="M0DG04"/>
<keyword evidence="3" id="KW-1185">Reference proteome</keyword>
<gene>
    <name evidence="2" type="ORF">C474_01766</name>
</gene>
<dbReference type="InterPro" id="IPR011059">
    <property type="entry name" value="Metal-dep_hydrolase_composite"/>
</dbReference>
<dbReference type="eggNOG" id="arCOG00696">
    <property type="taxonomic scope" value="Archaea"/>
</dbReference>
<dbReference type="InterPro" id="IPR006680">
    <property type="entry name" value="Amidohydro-rel"/>
</dbReference>
<dbReference type="SUPFAM" id="SSF51338">
    <property type="entry name" value="Composite domain of metallo-dependent hydrolases"/>
    <property type="match status" value="1"/>
</dbReference>
<feature type="domain" description="Amidohydrolase-related" evidence="1">
    <location>
        <begin position="63"/>
        <end position="395"/>
    </location>
</feature>
<dbReference type="InParanoid" id="M0DG04"/>
<dbReference type="GO" id="GO:0016810">
    <property type="term" value="F:hydrolase activity, acting on carbon-nitrogen (but not peptide) bonds"/>
    <property type="evidence" value="ECO:0007669"/>
    <property type="project" value="InterPro"/>
</dbReference>
<dbReference type="InterPro" id="IPR051781">
    <property type="entry name" value="Metallo-dep_Hydrolase"/>
</dbReference>
<accession>M0DG04</accession>